<sequence length="75" mass="8175">MDTILISWSLIMTNDFVCTMKRTMSMPAQPLDISSDDDDDLAPSNVTKHLAVGKRPKTELTVINPTKKVAAEGLG</sequence>
<dbReference type="EMBL" id="CM042018">
    <property type="protein sequence ID" value="KAI3828672.1"/>
    <property type="molecule type" value="Genomic_DNA"/>
</dbReference>
<evidence type="ECO:0000313" key="1">
    <source>
        <dbReference type="EMBL" id="KAI3828672.1"/>
    </source>
</evidence>
<dbReference type="Proteomes" id="UP001056120">
    <property type="component" value="Linkage Group LG01"/>
</dbReference>
<reference evidence="1 2" key="2">
    <citation type="journal article" date="2022" name="Mol. Ecol. Resour.">
        <title>The genomes of chicory, endive, great burdock and yacon provide insights into Asteraceae paleo-polyploidization history and plant inulin production.</title>
        <authorList>
            <person name="Fan W."/>
            <person name="Wang S."/>
            <person name="Wang H."/>
            <person name="Wang A."/>
            <person name="Jiang F."/>
            <person name="Liu H."/>
            <person name="Zhao H."/>
            <person name="Xu D."/>
            <person name="Zhang Y."/>
        </authorList>
    </citation>
    <scope>NUCLEOTIDE SEQUENCE [LARGE SCALE GENOMIC DNA]</scope>
    <source>
        <strain evidence="2">cv. Yunnan</strain>
        <tissue evidence="1">Leaves</tissue>
    </source>
</reference>
<proteinExistence type="predicted"/>
<evidence type="ECO:0000313" key="2">
    <source>
        <dbReference type="Proteomes" id="UP001056120"/>
    </source>
</evidence>
<name>A0ACB9K8T5_9ASTR</name>
<reference evidence="2" key="1">
    <citation type="journal article" date="2022" name="Mol. Ecol. Resour.">
        <title>The genomes of chicory, endive, great burdock and yacon provide insights into Asteraceae palaeo-polyploidization history and plant inulin production.</title>
        <authorList>
            <person name="Fan W."/>
            <person name="Wang S."/>
            <person name="Wang H."/>
            <person name="Wang A."/>
            <person name="Jiang F."/>
            <person name="Liu H."/>
            <person name="Zhao H."/>
            <person name="Xu D."/>
            <person name="Zhang Y."/>
        </authorList>
    </citation>
    <scope>NUCLEOTIDE SEQUENCE [LARGE SCALE GENOMIC DNA]</scope>
    <source>
        <strain evidence="2">cv. Yunnan</strain>
    </source>
</reference>
<keyword evidence="2" id="KW-1185">Reference proteome</keyword>
<gene>
    <name evidence="1" type="ORF">L1987_02780</name>
</gene>
<comment type="caution">
    <text evidence="1">The sequence shown here is derived from an EMBL/GenBank/DDBJ whole genome shotgun (WGS) entry which is preliminary data.</text>
</comment>
<protein>
    <submittedName>
        <fullName evidence="1">Uncharacterized protein</fullName>
    </submittedName>
</protein>
<organism evidence="1 2">
    <name type="scientific">Smallanthus sonchifolius</name>
    <dbReference type="NCBI Taxonomy" id="185202"/>
    <lineage>
        <taxon>Eukaryota</taxon>
        <taxon>Viridiplantae</taxon>
        <taxon>Streptophyta</taxon>
        <taxon>Embryophyta</taxon>
        <taxon>Tracheophyta</taxon>
        <taxon>Spermatophyta</taxon>
        <taxon>Magnoliopsida</taxon>
        <taxon>eudicotyledons</taxon>
        <taxon>Gunneridae</taxon>
        <taxon>Pentapetalae</taxon>
        <taxon>asterids</taxon>
        <taxon>campanulids</taxon>
        <taxon>Asterales</taxon>
        <taxon>Asteraceae</taxon>
        <taxon>Asteroideae</taxon>
        <taxon>Heliantheae alliance</taxon>
        <taxon>Millerieae</taxon>
        <taxon>Smallanthus</taxon>
    </lineage>
</organism>
<accession>A0ACB9K8T5</accession>